<evidence type="ECO:0000256" key="2">
    <source>
        <dbReference type="SAM" id="Phobius"/>
    </source>
</evidence>
<dbReference type="RefSeq" id="WP_250591028.1">
    <property type="nucleotide sequence ID" value="NZ_JAMLJM010000001.1"/>
</dbReference>
<keyword evidence="2" id="KW-0812">Transmembrane</keyword>
<name>A0ABT0TKY9_9FLAO</name>
<dbReference type="SUPFAM" id="SSF48452">
    <property type="entry name" value="TPR-like"/>
    <property type="match status" value="1"/>
</dbReference>
<dbReference type="Gene3D" id="1.25.40.10">
    <property type="entry name" value="Tetratricopeptide repeat domain"/>
    <property type="match status" value="1"/>
</dbReference>
<keyword evidence="1" id="KW-0175">Coiled coil</keyword>
<dbReference type="EMBL" id="JAMLJM010000001">
    <property type="protein sequence ID" value="MCL9808159.1"/>
    <property type="molecule type" value="Genomic_DNA"/>
</dbReference>
<protein>
    <submittedName>
        <fullName evidence="3">Tetratricopeptide repeat protein</fullName>
    </submittedName>
</protein>
<gene>
    <name evidence="3" type="ORF">NAT50_02190</name>
</gene>
<evidence type="ECO:0000256" key="1">
    <source>
        <dbReference type="SAM" id="Coils"/>
    </source>
</evidence>
<evidence type="ECO:0000313" key="3">
    <source>
        <dbReference type="EMBL" id="MCL9808159.1"/>
    </source>
</evidence>
<dbReference type="InterPro" id="IPR019734">
    <property type="entry name" value="TPR_rpt"/>
</dbReference>
<dbReference type="InterPro" id="IPR011990">
    <property type="entry name" value="TPR-like_helical_dom_sf"/>
</dbReference>
<dbReference type="SMART" id="SM00028">
    <property type="entry name" value="TPR"/>
    <property type="match status" value="3"/>
</dbReference>
<keyword evidence="4" id="KW-1185">Reference proteome</keyword>
<sequence length="575" mass="67364">MSRSKLYFGFLFTFFFIKINAQQIVVPNSLNKAKDFEFVIQQENENCKDTLSLQNYLKPLLQKQSNAHASLYNALLANGYKKIQDSITRGSKELYLKSIQQAKVTNNKPLIIWTKLNYVKCLYHFRKYPEMLPTLLQILEDIKEIKRETLIFPGDSYKKIGWIMQTLSDYPEAEHYLQLALKHTNPNSAEYASILDTYGINFYKIRNYKKALEQFNKAGSLALKVKDSLRYAKVLGNKAMVYKDQKDYVKAIVLLKEDITISEWLNDSKNTMFASIALGKIYLENKRFSDAEEILRKAEKIAVSKSYLRKSELEIIKLKLELFKNKPNVPEELVAHRRMLVLEDSLQKADGETQIHLLNWQIQKDKYQEKISQTNKLYKKEVFSKKLYSILAVVLILFAVWIYFYQKNKHKREQIIYEEKVKALELKKAEIELALKSTNNDLNNQVAYIKNKNLEIKKLRSEIESIKASSYYYLEKESGKLKALLDSHLMTDQNWVNFKVQFEKENSDFCQKLSEDFPELTDSNLRIIYLQKLGFSTLETSESLGITPDAVKKAKQRLKKRLGKKYETLFELVQN</sequence>
<organism evidence="3 4">
    <name type="scientific">Flavobacterium luminosum</name>
    <dbReference type="NCBI Taxonomy" id="2949086"/>
    <lineage>
        <taxon>Bacteria</taxon>
        <taxon>Pseudomonadati</taxon>
        <taxon>Bacteroidota</taxon>
        <taxon>Flavobacteriia</taxon>
        <taxon>Flavobacteriales</taxon>
        <taxon>Flavobacteriaceae</taxon>
        <taxon>Flavobacterium</taxon>
    </lineage>
</organism>
<evidence type="ECO:0000313" key="4">
    <source>
        <dbReference type="Proteomes" id="UP001317191"/>
    </source>
</evidence>
<keyword evidence="2" id="KW-1133">Transmembrane helix</keyword>
<accession>A0ABT0TKY9</accession>
<feature type="transmembrane region" description="Helical" evidence="2">
    <location>
        <begin position="387"/>
        <end position="405"/>
    </location>
</feature>
<feature type="coiled-coil region" evidence="1">
    <location>
        <begin position="407"/>
        <end position="469"/>
    </location>
</feature>
<comment type="caution">
    <text evidence="3">The sequence shown here is derived from an EMBL/GenBank/DDBJ whole genome shotgun (WGS) entry which is preliminary data.</text>
</comment>
<dbReference type="Proteomes" id="UP001317191">
    <property type="component" value="Unassembled WGS sequence"/>
</dbReference>
<proteinExistence type="predicted"/>
<keyword evidence="2" id="KW-0472">Membrane</keyword>
<reference evidence="3 4" key="1">
    <citation type="submission" date="2022-05" db="EMBL/GenBank/DDBJ databases">
        <title>Flavobacterium sp., isolated from activated sludge.</title>
        <authorList>
            <person name="Ran Q."/>
        </authorList>
    </citation>
    <scope>NUCLEOTIDE SEQUENCE [LARGE SCALE GENOMIC DNA]</scope>
    <source>
        <strain evidence="3 4">HXWNR70</strain>
    </source>
</reference>